<dbReference type="PANTHER" id="PTHR12281:SF32">
    <property type="entry name" value="DCN1-LIKE PROTEIN"/>
    <property type="match status" value="1"/>
</dbReference>
<dbReference type="GO" id="GO:0045116">
    <property type="term" value="P:protein neddylation"/>
    <property type="evidence" value="ECO:0007669"/>
    <property type="project" value="TreeGrafter"/>
</dbReference>
<evidence type="ECO:0000256" key="3">
    <source>
        <dbReference type="ARBA" id="ARBA00022786"/>
    </source>
</evidence>
<evidence type="ECO:0000256" key="6">
    <source>
        <dbReference type="RuleBase" id="RU410713"/>
    </source>
</evidence>
<dbReference type="InterPro" id="IPR005176">
    <property type="entry name" value="PONY_dom"/>
</dbReference>
<keyword evidence="5" id="KW-0966">Cell projection</keyword>
<proteinExistence type="predicted"/>
<sequence length="732" mass="85429">MARVIVRPCLASISDTPSDALYWVTSSFLVRNFMQWTQSNEKTAIHCLSSQNWNLELACDAYYQNPQLYMCVADVVDQRSLHAFFLKYANNRQDNDPSCIGPHGMLRFLTDLGLNPADRNVLLLAWKLKAKTQCEFTWEEFSTGLSEMKVDSLEKLKAKIPTLNEELRNPLSFRDFYQFTFNYARASPQRTLEVETAIAYWEIVFGGNFGYLPLWTSFLREKEVKSIPRDTWNLLLDFSLTIAPDFNNYDAEGAWPVLIDDLVTCQNKLPLAPPFPSIPSFFGWFVLAQIRRSAISMNNFMCKKPFLSPPPLHITNTEMGNPHDEKELIEQQFTSHGSGLKYGSLFIDCLQMEEADRSDVLSFECYSFEPESELNSYHQLHHRIRPMKLLYHLNDHTISLIEPYVPNNGFLQGRTFTHQRVPKLDRNYDQNYLHWSDLNVAKDVRLFSRTYRITACDHQTREFLTKKGIEVNEEEEIPMDPWIESQEQHFSNKNKDNGKEKLEWNDEKMDYSDAPAKLHLLACWLDGTSTRTFHMIVHTIDDTVALVENTRGFKGQLFLKRNRLPFIRKDARRFYRSSEMRPGLWIEVYTRPMFIFSCEGIETRNFLGRFGPIDFKDYEKLLLDGPPTERVANIPSQMKFIGLMVGGKGLFEEMKFLITYHVDKEKLDIVEAVKGEEWCGGRTFLEGISCSRYSMDQYKVGSTLRIYRWAFHLLEADDITRQYLLSKEFQQL</sequence>
<dbReference type="GO" id="GO:0097602">
    <property type="term" value="F:cullin family protein binding"/>
    <property type="evidence" value="ECO:0007669"/>
    <property type="project" value="TreeGrafter"/>
</dbReference>
<evidence type="ECO:0000256" key="2">
    <source>
        <dbReference type="ARBA" id="ARBA00022490"/>
    </source>
</evidence>
<dbReference type="Proteomes" id="UP000887581">
    <property type="component" value="Unplaced"/>
</dbReference>
<dbReference type="GO" id="GO:0031624">
    <property type="term" value="F:ubiquitin conjugating enzyme binding"/>
    <property type="evidence" value="ECO:0007669"/>
    <property type="project" value="TreeGrafter"/>
</dbReference>
<accession>A0A915Q2D2</accession>
<evidence type="ECO:0000256" key="1">
    <source>
        <dbReference type="ARBA" id="ARBA00004430"/>
    </source>
</evidence>
<dbReference type="WBParaSite" id="sdigi.contig8.g919.t1">
    <property type="protein sequence ID" value="sdigi.contig8.g919.t1"/>
    <property type="gene ID" value="sdigi.contig8.g919"/>
</dbReference>
<feature type="domain" description="DM10" evidence="8">
    <location>
        <begin position="357"/>
        <end position="468"/>
    </location>
</feature>
<dbReference type="Pfam" id="PF06565">
    <property type="entry name" value="DM10_dom"/>
    <property type="match status" value="2"/>
</dbReference>
<keyword evidence="4" id="KW-0206">Cytoskeleton</keyword>
<dbReference type="SMART" id="SM00676">
    <property type="entry name" value="DM10"/>
    <property type="match status" value="1"/>
</dbReference>
<dbReference type="InterPro" id="IPR006602">
    <property type="entry name" value="DM10_dom"/>
</dbReference>
<dbReference type="InterPro" id="IPR009060">
    <property type="entry name" value="UBA-like_sf"/>
</dbReference>
<evidence type="ECO:0000259" key="7">
    <source>
        <dbReference type="PROSITE" id="PS51229"/>
    </source>
</evidence>
<dbReference type="GO" id="GO:0000151">
    <property type="term" value="C:ubiquitin ligase complex"/>
    <property type="evidence" value="ECO:0007669"/>
    <property type="project" value="TreeGrafter"/>
</dbReference>
<reference evidence="10" key="1">
    <citation type="submission" date="2022-11" db="UniProtKB">
        <authorList>
            <consortium name="WormBaseParasite"/>
        </authorList>
    </citation>
    <scope>IDENTIFICATION</scope>
</reference>
<dbReference type="Gene3D" id="1.10.238.200">
    <property type="entry name" value="Cullin, PONY binding domain"/>
    <property type="match status" value="1"/>
</dbReference>
<dbReference type="Gene3D" id="1.10.238.10">
    <property type="entry name" value="EF-hand"/>
    <property type="match status" value="1"/>
</dbReference>
<evidence type="ECO:0000313" key="10">
    <source>
        <dbReference type="WBParaSite" id="sdigi.contig8.g919.t1"/>
    </source>
</evidence>
<feature type="domain" description="DM10" evidence="8">
    <location>
        <begin position="514"/>
        <end position="611"/>
    </location>
</feature>
<dbReference type="Gene3D" id="1.10.8.10">
    <property type="entry name" value="DNA helicase RuvA subunit, C-terminal domain"/>
    <property type="match status" value="1"/>
</dbReference>
<comment type="subcellular location">
    <subcellularLocation>
        <location evidence="1">Cytoplasm</location>
        <location evidence="1">Cytoskeleton</location>
        <location evidence="1">Cilium axoneme</location>
    </subcellularLocation>
</comment>
<dbReference type="FunFam" id="1.10.238.200:FF:000003">
    <property type="entry name" value="DCN1-like protein 3"/>
    <property type="match status" value="1"/>
</dbReference>
<dbReference type="InterPro" id="IPR014764">
    <property type="entry name" value="DCN-prot"/>
</dbReference>
<dbReference type="SUPFAM" id="SSF46934">
    <property type="entry name" value="UBA-like"/>
    <property type="match status" value="1"/>
</dbReference>
<dbReference type="CDD" id="cd14350">
    <property type="entry name" value="UBA_DCNL"/>
    <property type="match status" value="1"/>
</dbReference>
<dbReference type="Pfam" id="PF14555">
    <property type="entry name" value="UBA_4"/>
    <property type="match status" value="1"/>
</dbReference>
<feature type="domain" description="DCUN1" evidence="7">
    <location>
        <begin position="76"/>
        <end position="267"/>
    </location>
</feature>
<dbReference type="PANTHER" id="PTHR12281">
    <property type="entry name" value="RP42 RELATED"/>
    <property type="match status" value="1"/>
</dbReference>
<dbReference type="Gene3D" id="2.30.29.170">
    <property type="match status" value="3"/>
</dbReference>
<dbReference type="GO" id="GO:0005886">
    <property type="term" value="C:plasma membrane"/>
    <property type="evidence" value="ECO:0007669"/>
    <property type="project" value="UniProtKB-ARBA"/>
</dbReference>
<evidence type="ECO:0000259" key="8">
    <source>
        <dbReference type="PROSITE" id="PS51336"/>
    </source>
</evidence>
<dbReference type="GO" id="GO:0005930">
    <property type="term" value="C:axoneme"/>
    <property type="evidence" value="ECO:0007669"/>
    <property type="project" value="UniProtKB-SubCell"/>
</dbReference>
<keyword evidence="9" id="KW-1185">Reference proteome</keyword>
<organism evidence="9 10">
    <name type="scientific">Setaria digitata</name>
    <dbReference type="NCBI Taxonomy" id="48799"/>
    <lineage>
        <taxon>Eukaryota</taxon>
        <taxon>Metazoa</taxon>
        <taxon>Ecdysozoa</taxon>
        <taxon>Nematoda</taxon>
        <taxon>Chromadorea</taxon>
        <taxon>Rhabditida</taxon>
        <taxon>Spirurina</taxon>
        <taxon>Spiruromorpha</taxon>
        <taxon>Filarioidea</taxon>
        <taxon>Setariidae</taxon>
        <taxon>Setaria</taxon>
    </lineage>
</organism>
<dbReference type="PROSITE" id="PS51336">
    <property type="entry name" value="DM10"/>
    <property type="match status" value="3"/>
</dbReference>
<name>A0A915Q2D2_9BILA</name>
<dbReference type="FunFam" id="1.10.238.10:FF:000030">
    <property type="entry name" value="DCN1-like protein"/>
    <property type="match status" value="1"/>
</dbReference>
<dbReference type="GO" id="GO:0032182">
    <property type="term" value="F:ubiquitin-like protein binding"/>
    <property type="evidence" value="ECO:0007669"/>
    <property type="project" value="TreeGrafter"/>
</dbReference>
<dbReference type="Pfam" id="PF03556">
    <property type="entry name" value="Cullin_binding"/>
    <property type="match status" value="1"/>
</dbReference>
<feature type="domain" description="DM10" evidence="8">
    <location>
        <begin position="634"/>
        <end position="728"/>
    </location>
</feature>
<dbReference type="GO" id="GO:2000436">
    <property type="term" value="P:positive regulation of protein neddylation"/>
    <property type="evidence" value="ECO:0007669"/>
    <property type="project" value="UniProtKB-ARBA"/>
</dbReference>
<evidence type="ECO:0000313" key="9">
    <source>
        <dbReference type="Proteomes" id="UP000887581"/>
    </source>
</evidence>
<protein>
    <recommendedName>
        <fullName evidence="6">Defective in cullin neddylation protein</fullName>
    </recommendedName>
</protein>
<evidence type="ECO:0000256" key="4">
    <source>
        <dbReference type="ARBA" id="ARBA00023212"/>
    </source>
</evidence>
<keyword evidence="3" id="KW-0833">Ubl conjugation pathway</keyword>
<dbReference type="PROSITE" id="PS51229">
    <property type="entry name" value="DCUN1"/>
    <property type="match status" value="1"/>
</dbReference>
<dbReference type="InterPro" id="IPR042460">
    <property type="entry name" value="DCN1-like_PONY"/>
</dbReference>
<comment type="function">
    <text evidence="6">Neddylation of cullins play an essential role in the regulation of SCF-type complexes activity.</text>
</comment>
<evidence type="ECO:0000256" key="5">
    <source>
        <dbReference type="ARBA" id="ARBA00023273"/>
    </source>
</evidence>
<dbReference type="AlphaFoldDB" id="A0A915Q2D2"/>
<keyword evidence="2" id="KW-0963">Cytoplasm</keyword>